<dbReference type="STRING" id="389348.PNK_0858"/>
<keyword evidence="1" id="KW-0812">Transmembrane</keyword>
<keyword evidence="3" id="KW-1185">Reference proteome</keyword>
<organism evidence="2 3">
    <name type="scientific">Candidatus Protochlamydia naegleriophila</name>
    <dbReference type="NCBI Taxonomy" id="389348"/>
    <lineage>
        <taxon>Bacteria</taxon>
        <taxon>Pseudomonadati</taxon>
        <taxon>Chlamydiota</taxon>
        <taxon>Chlamydiia</taxon>
        <taxon>Parachlamydiales</taxon>
        <taxon>Parachlamydiaceae</taxon>
        <taxon>Candidatus Protochlamydia</taxon>
    </lineage>
</organism>
<dbReference type="AlphaFoldDB" id="A0A0U5EQQ0"/>
<keyword evidence="1" id="KW-0472">Membrane</keyword>
<proteinExistence type="predicted"/>
<dbReference type="Proteomes" id="UP000069902">
    <property type="component" value="Chromosome cPNK"/>
</dbReference>
<dbReference type="KEGG" id="pnl:PNK_0858"/>
<name>A0A0U5EQQ0_9BACT</name>
<dbReference type="PATRIC" id="fig|389348.3.peg.940"/>
<accession>A0A0U5EQQ0</accession>
<feature type="transmembrane region" description="Helical" evidence="1">
    <location>
        <begin position="12"/>
        <end position="35"/>
    </location>
</feature>
<dbReference type="EMBL" id="LN879502">
    <property type="protein sequence ID" value="CUI16483.1"/>
    <property type="molecule type" value="Genomic_DNA"/>
</dbReference>
<evidence type="ECO:0000256" key="1">
    <source>
        <dbReference type="SAM" id="Phobius"/>
    </source>
</evidence>
<dbReference type="RefSeq" id="WP_059060504.1">
    <property type="nucleotide sequence ID" value="NZ_LN879502.1"/>
</dbReference>
<sequence>MEKLTIKRQVRRVIAILGMAVLCACLLTALMLYVYSPSGRYLAGNALLAPSVMNQINLRDKHPHTGQTVNFIFDQVDFSYFDRKKGHFTHYPVSFEAYGKFYQLVAPEKSLEKVEHDIQLLFQSYPVLLTTKLRTDVNHANIAAKIFQVVQFTPQDFFRIQLHGEQAEGEWAYFYQAGIYEAIMHLFMAHQPSQS</sequence>
<dbReference type="InParanoid" id="A0A0U5EQQ0"/>
<keyword evidence="1" id="KW-1133">Transmembrane helix</keyword>
<evidence type="ECO:0000313" key="3">
    <source>
        <dbReference type="Proteomes" id="UP000069902"/>
    </source>
</evidence>
<dbReference type="PROSITE" id="PS51257">
    <property type="entry name" value="PROKAR_LIPOPROTEIN"/>
    <property type="match status" value="1"/>
</dbReference>
<evidence type="ECO:0000313" key="2">
    <source>
        <dbReference type="EMBL" id="CUI16483.1"/>
    </source>
</evidence>
<gene>
    <name evidence="2" type="ORF">PNK_0858</name>
</gene>
<protein>
    <submittedName>
        <fullName evidence="2">Conserved hypothetical membrane protein</fullName>
    </submittedName>
</protein>
<reference evidence="3" key="1">
    <citation type="submission" date="2015-09" db="EMBL/GenBank/DDBJ databases">
        <authorList>
            <person name="Bertelli C."/>
        </authorList>
    </citation>
    <scope>NUCLEOTIDE SEQUENCE [LARGE SCALE GENOMIC DNA]</scope>
    <source>
        <strain evidence="3">KNic</strain>
    </source>
</reference>